<feature type="transmembrane region" description="Helical" evidence="6">
    <location>
        <begin position="279"/>
        <end position="298"/>
    </location>
</feature>
<evidence type="ECO:0000313" key="9">
    <source>
        <dbReference type="Proteomes" id="UP000649617"/>
    </source>
</evidence>
<evidence type="ECO:0000256" key="6">
    <source>
        <dbReference type="SAM" id="Phobius"/>
    </source>
</evidence>
<evidence type="ECO:0000313" key="8">
    <source>
        <dbReference type="EMBL" id="CAE7708144.1"/>
    </source>
</evidence>
<evidence type="ECO:0000259" key="7">
    <source>
        <dbReference type="Pfam" id="PF00892"/>
    </source>
</evidence>
<dbReference type="PANTHER" id="PTHR11132">
    <property type="entry name" value="SOLUTE CARRIER FAMILY 35"/>
    <property type="match status" value="1"/>
</dbReference>
<evidence type="ECO:0000256" key="3">
    <source>
        <dbReference type="ARBA" id="ARBA00022989"/>
    </source>
</evidence>
<dbReference type="EMBL" id="CAJNIZ010045017">
    <property type="protein sequence ID" value="CAE7708144.1"/>
    <property type="molecule type" value="Genomic_DNA"/>
</dbReference>
<sequence length="358" mass="38940">WSFTIATVAPWGQPMPENMGKTPVGYAPVETAGKMVIGAFDNDDDDPEEGNVAPAPPPPKVDQADLPLRQVAFAVALYAACSSTLLLINKVAMSFVPDASFILFCQFLSSSLAVRIIRCAAPDTDIELIRWEKARPFFLACLVFFLCLLANTQALKSVNVETVIVARSCSPIAVSVLEHFTLGRALPNTPGVMSLLAIAGGAVIYVISDEGFKIEGYTWLLLYFVFIVVEMVFVKFVVDTIPMSTWTRVYYNNTMSIPMVILSSFMTGFGAFMKVDWGVAHFLVVGLSCVIGVAISYAGFNLRKAVSATSFTVIGVLCKLLTVLLNDVVWTNHSNFMGHLGLLLCIIAGFAYERTKAK</sequence>
<feature type="transmembrane region" description="Helical" evidence="6">
    <location>
        <begin position="305"/>
        <end position="324"/>
    </location>
</feature>
<keyword evidence="3 6" id="KW-1133">Transmembrane helix</keyword>
<feature type="transmembrane region" description="Helical" evidence="6">
    <location>
        <begin position="336"/>
        <end position="352"/>
    </location>
</feature>
<feature type="region of interest" description="Disordered" evidence="5">
    <location>
        <begin position="38"/>
        <end position="63"/>
    </location>
</feature>
<keyword evidence="2 6" id="KW-0812">Transmembrane</keyword>
<name>A0A812X0B4_SYMPI</name>
<keyword evidence="9" id="KW-1185">Reference proteome</keyword>
<evidence type="ECO:0000256" key="4">
    <source>
        <dbReference type="ARBA" id="ARBA00023136"/>
    </source>
</evidence>
<feature type="non-terminal residue" evidence="8">
    <location>
        <position position="358"/>
    </location>
</feature>
<feature type="transmembrane region" description="Helical" evidence="6">
    <location>
        <begin position="250"/>
        <end position="273"/>
    </location>
</feature>
<feature type="transmembrane region" description="Helical" evidence="6">
    <location>
        <begin position="220"/>
        <end position="238"/>
    </location>
</feature>
<organism evidence="8 9">
    <name type="scientific">Symbiodinium pilosum</name>
    <name type="common">Dinoflagellate</name>
    <dbReference type="NCBI Taxonomy" id="2952"/>
    <lineage>
        <taxon>Eukaryota</taxon>
        <taxon>Sar</taxon>
        <taxon>Alveolata</taxon>
        <taxon>Dinophyceae</taxon>
        <taxon>Suessiales</taxon>
        <taxon>Symbiodiniaceae</taxon>
        <taxon>Symbiodinium</taxon>
    </lineage>
</organism>
<comment type="subcellular location">
    <subcellularLocation>
        <location evidence="1">Membrane</location>
        <topology evidence="1">Multi-pass membrane protein</topology>
    </subcellularLocation>
</comment>
<dbReference type="AlphaFoldDB" id="A0A812X0B4"/>
<accession>A0A812X0B4</accession>
<dbReference type="GO" id="GO:0016020">
    <property type="term" value="C:membrane"/>
    <property type="evidence" value="ECO:0007669"/>
    <property type="project" value="UniProtKB-SubCell"/>
</dbReference>
<gene>
    <name evidence="8" type="primary">GONST3</name>
    <name evidence="8" type="ORF">SPIL2461_LOCUS20025</name>
</gene>
<feature type="transmembrane region" description="Helical" evidence="6">
    <location>
        <begin position="71"/>
        <end position="93"/>
    </location>
</feature>
<keyword evidence="4 6" id="KW-0472">Membrane</keyword>
<proteinExistence type="predicted"/>
<evidence type="ECO:0000256" key="5">
    <source>
        <dbReference type="SAM" id="MobiDB-lite"/>
    </source>
</evidence>
<comment type="caution">
    <text evidence="8">The sequence shown here is derived from an EMBL/GenBank/DDBJ whole genome shotgun (WGS) entry which is preliminary data.</text>
</comment>
<reference evidence="8" key="1">
    <citation type="submission" date="2021-02" db="EMBL/GenBank/DDBJ databases">
        <authorList>
            <person name="Dougan E. K."/>
            <person name="Rhodes N."/>
            <person name="Thang M."/>
            <person name="Chan C."/>
        </authorList>
    </citation>
    <scope>NUCLEOTIDE SEQUENCE</scope>
</reference>
<evidence type="ECO:0000256" key="1">
    <source>
        <dbReference type="ARBA" id="ARBA00004141"/>
    </source>
</evidence>
<dbReference type="Pfam" id="PF00892">
    <property type="entry name" value="EamA"/>
    <property type="match status" value="1"/>
</dbReference>
<protein>
    <submittedName>
        <fullName evidence="8">GONST3 protein</fullName>
    </submittedName>
</protein>
<evidence type="ECO:0000256" key="2">
    <source>
        <dbReference type="ARBA" id="ARBA00022692"/>
    </source>
</evidence>
<dbReference type="Proteomes" id="UP000649617">
    <property type="component" value="Unassembled WGS sequence"/>
</dbReference>
<feature type="domain" description="EamA" evidence="7">
    <location>
        <begin position="73"/>
        <end position="205"/>
    </location>
</feature>
<dbReference type="InterPro" id="IPR000620">
    <property type="entry name" value="EamA_dom"/>
</dbReference>
<dbReference type="OrthoDB" id="417037at2759"/>
<dbReference type="InterPro" id="IPR050186">
    <property type="entry name" value="TPT_transporter"/>
</dbReference>
<feature type="transmembrane region" description="Helical" evidence="6">
    <location>
        <begin position="189"/>
        <end position="208"/>
    </location>
</feature>